<keyword evidence="2 5" id="KW-0396">Initiation factor</keyword>
<name>A0A0S4J145_BODSA</name>
<protein>
    <submittedName>
        <fullName evidence="5">Eukaryotic translation initiation factor, putative</fullName>
    </submittedName>
</protein>
<evidence type="ECO:0000256" key="2">
    <source>
        <dbReference type="ARBA" id="ARBA00022540"/>
    </source>
</evidence>
<dbReference type="InterPro" id="IPR016650">
    <property type="entry name" value="eIF3e"/>
</dbReference>
<feature type="domain" description="PCI" evidence="4">
    <location>
        <begin position="109"/>
        <end position="288"/>
    </location>
</feature>
<dbReference type="VEuPathDB" id="TriTrypDB:BSAL_04610"/>
<evidence type="ECO:0000313" key="6">
    <source>
        <dbReference type="Proteomes" id="UP000051952"/>
    </source>
</evidence>
<dbReference type="EMBL" id="CYKH01000493">
    <property type="protein sequence ID" value="CUG01757.1"/>
    <property type="molecule type" value="Genomic_DNA"/>
</dbReference>
<organism evidence="5 6">
    <name type="scientific">Bodo saltans</name>
    <name type="common">Flagellated protozoan</name>
    <dbReference type="NCBI Taxonomy" id="75058"/>
    <lineage>
        <taxon>Eukaryota</taxon>
        <taxon>Discoba</taxon>
        <taxon>Euglenozoa</taxon>
        <taxon>Kinetoplastea</taxon>
        <taxon>Metakinetoplastina</taxon>
        <taxon>Eubodonida</taxon>
        <taxon>Bodonidae</taxon>
        <taxon>Bodo</taxon>
    </lineage>
</organism>
<dbReference type="GO" id="GO:0003743">
    <property type="term" value="F:translation initiation factor activity"/>
    <property type="evidence" value="ECO:0007669"/>
    <property type="project" value="UniProtKB-KW"/>
</dbReference>
<gene>
    <name evidence="5" type="ORF">BSAL_04610</name>
</gene>
<dbReference type="PROSITE" id="PS50250">
    <property type="entry name" value="PCI"/>
    <property type="match status" value="1"/>
</dbReference>
<dbReference type="OrthoDB" id="417252at2759"/>
<reference evidence="6" key="1">
    <citation type="submission" date="2015-09" db="EMBL/GenBank/DDBJ databases">
        <authorList>
            <consortium name="Pathogen Informatics"/>
        </authorList>
    </citation>
    <scope>NUCLEOTIDE SEQUENCE [LARGE SCALE GENOMIC DNA]</scope>
    <source>
        <strain evidence="6">Lake Konstanz</strain>
    </source>
</reference>
<dbReference type="InterPro" id="IPR000717">
    <property type="entry name" value="PCI_dom"/>
</dbReference>
<evidence type="ECO:0000256" key="3">
    <source>
        <dbReference type="ARBA" id="ARBA00022917"/>
    </source>
</evidence>
<evidence type="ECO:0000256" key="1">
    <source>
        <dbReference type="ARBA" id="ARBA00022490"/>
    </source>
</evidence>
<dbReference type="Pfam" id="PF01399">
    <property type="entry name" value="PCI"/>
    <property type="match status" value="1"/>
</dbReference>
<dbReference type="Proteomes" id="UP000051952">
    <property type="component" value="Unassembled WGS sequence"/>
</dbReference>
<dbReference type="AlphaFoldDB" id="A0A0S4J145"/>
<keyword evidence="3" id="KW-0648">Protein biosynthesis</keyword>
<evidence type="ECO:0000259" key="4">
    <source>
        <dbReference type="PROSITE" id="PS50250"/>
    </source>
</evidence>
<keyword evidence="1" id="KW-0963">Cytoplasm</keyword>
<keyword evidence="6" id="KW-1185">Reference proteome</keyword>
<dbReference type="PANTHER" id="PTHR10317">
    <property type="entry name" value="EUKARYOTIC TRANSLATION INITIATION FACTOR 3 SUBUNIT E"/>
    <property type="match status" value="1"/>
</dbReference>
<dbReference type="GO" id="GO:0005852">
    <property type="term" value="C:eukaryotic translation initiation factor 3 complex"/>
    <property type="evidence" value="ECO:0007669"/>
    <property type="project" value="InterPro"/>
</dbReference>
<evidence type="ECO:0000313" key="5">
    <source>
        <dbReference type="EMBL" id="CUG01757.1"/>
    </source>
</evidence>
<accession>A0A0S4J145</accession>
<dbReference type="OMA" id="IMEPNRP"/>
<sequence>MGQLLFETGSYKDAYEVLNFCRHVMDENHPKYTSTLWGLLASTVLVPAWGAAEEALDQIRTNVTFDIADEDSTASPQDVTVRTRNWMLHWSLFVYFKGGESNSGKFLDVVFDTALRFHSREYNNLHTVETVSPHLLRYVVAACLMNRSKRSSLFHALKIVRVCALDYSDALTQFLEVLIGQANFDEAFAQLSKVEEVIKNDYFLSGIKQQIMDGALKLAYEFYIRTHKEVSIEQVASRLYPDEASNPATKADANAKSEMWIANLIRDAKVVAKIDSVGGKVDVYSNAVSVHQRIVDRMNQIPRPMMH</sequence>
<proteinExistence type="predicted"/>